<dbReference type="Pfam" id="PF01590">
    <property type="entry name" value="GAF"/>
    <property type="match status" value="1"/>
</dbReference>
<dbReference type="Gene3D" id="1.10.3210.10">
    <property type="entry name" value="Hypothetical protein af1432"/>
    <property type="match status" value="1"/>
</dbReference>
<dbReference type="InterPro" id="IPR052340">
    <property type="entry name" value="RNase_Y/CdgJ"/>
</dbReference>
<dbReference type="Proteomes" id="UP000256763">
    <property type="component" value="Unassembled WGS sequence"/>
</dbReference>
<dbReference type="OrthoDB" id="9126875at2"/>
<sequence length="488" mass="55589">MARPRRLQDWVDALSDYRLPMLPFSEQVLTRLAEENASPRVAELCAIVYRDPALVQHIVRTANSLQHKHLSTRVNSLEQAVMMLGLDRVLQLPQEMPRLEDSLAEPYRSGYLEALGGVYHAAVQAWNWARERHDMVPSEVFTATLLRQIGELALWAYDGDVMLELKEIQAHHDGYRDASEYVHLGFPISELSLALVQHWRLPTLVIENLRPERALGPRPYSILLALRLDSIAHKGWHTQEMEIVVKALARFLKKDIAEVPALIHQAALQAERETHFLSSHPYAPLLTEPDTEPEQAPPPKPNRAYFCPARQPELLSRALHELEKGDYSRIRKELAAKHEYLAEEDPVISLGLRALHSGLGLDRVVFAKYSHNRNALEPYMQRGAEDDPAFHRFRLTLGADTLAGALMSEAKALWVHDKNKDKYLSIIPRDVHKALGVDTFFTASIYVDGKPFGLFYADRHLPGCELDTKTFNEFRAICALVMRQLKRL</sequence>
<gene>
    <name evidence="2" type="ORF">CAL65_03615</name>
</gene>
<dbReference type="PANTHER" id="PTHR33525:SF3">
    <property type="entry name" value="RIBONUCLEASE Y"/>
    <property type="match status" value="1"/>
</dbReference>
<dbReference type="InterPro" id="IPR013976">
    <property type="entry name" value="HDOD"/>
</dbReference>
<dbReference type="EMBL" id="NFZW01000002">
    <property type="protein sequence ID" value="RFA38994.1"/>
    <property type="molecule type" value="Genomic_DNA"/>
</dbReference>
<comment type="caution">
    <text evidence="2">The sequence shown here is derived from an EMBL/GenBank/DDBJ whole genome shotgun (WGS) entry which is preliminary data.</text>
</comment>
<dbReference type="PROSITE" id="PS51833">
    <property type="entry name" value="HDOD"/>
    <property type="match status" value="1"/>
</dbReference>
<accession>A0A3E0X0N8</accession>
<evidence type="ECO:0000313" key="2">
    <source>
        <dbReference type="EMBL" id="RFA38994.1"/>
    </source>
</evidence>
<dbReference type="AlphaFoldDB" id="A0A3E0X0N8"/>
<dbReference type="SUPFAM" id="SSF109604">
    <property type="entry name" value="HD-domain/PDEase-like"/>
    <property type="match status" value="1"/>
</dbReference>
<dbReference type="PANTHER" id="PTHR33525">
    <property type="match status" value="1"/>
</dbReference>
<dbReference type="InterPro" id="IPR003018">
    <property type="entry name" value="GAF"/>
</dbReference>
<protein>
    <recommendedName>
        <fullName evidence="1">HDOD domain-containing protein</fullName>
    </recommendedName>
</protein>
<evidence type="ECO:0000313" key="3">
    <source>
        <dbReference type="Proteomes" id="UP000256763"/>
    </source>
</evidence>
<dbReference type="Gene3D" id="3.30.450.40">
    <property type="match status" value="1"/>
</dbReference>
<name>A0A3E0X0N8_9GAMM</name>
<organism evidence="2 3">
    <name type="scientific">Alkalilimnicola ehrlichii</name>
    <dbReference type="NCBI Taxonomy" id="351052"/>
    <lineage>
        <taxon>Bacteria</taxon>
        <taxon>Pseudomonadati</taxon>
        <taxon>Pseudomonadota</taxon>
        <taxon>Gammaproteobacteria</taxon>
        <taxon>Chromatiales</taxon>
        <taxon>Ectothiorhodospiraceae</taxon>
        <taxon>Alkalilimnicola</taxon>
    </lineage>
</organism>
<reference evidence="3" key="1">
    <citation type="submission" date="2017-05" db="EMBL/GenBank/DDBJ databases">
        <authorList>
            <person name="Sharma S."/>
            <person name="Sidhu C."/>
            <person name="Pinnaka A.K."/>
        </authorList>
    </citation>
    <scope>NUCLEOTIDE SEQUENCE [LARGE SCALE GENOMIC DNA]</scope>
    <source>
        <strain evidence="3">AK93</strain>
    </source>
</reference>
<dbReference type="InterPro" id="IPR029016">
    <property type="entry name" value="GAF-like_dom_sf"/>
</dbReference>
<dbReference type="SUPFAM" id="SSF55781">
    <property type="entry name" value="GAF domain-like"/>
    <property type="match status" value="1"/>
</dbReference>
<proteinExistence type="predicted"/>
<evidence type="ECO:0000259" key="1">
    <source>
        <dbReference type="PROSITE" id="PS51833"/>
    </source>
</evidence>
<keyword evidence="3" id="KW-1185">Reference proteome</keyword>
<feature type="domain" description="HDOD" evidence="1">
    <location>
        <begin position="19"/>
        <end position="215"/>
    </location>
</feature>
<dbReference type="Pfam" id="PF08668">
    <property type="entry name" value="HDOD"/>
    <property type="match status" value="1"/>
</dbReference>
<dbReference type="RefSeq" id="WP_116301009.1">
    <property type="nucleotide sequence ID" value="NZ_NFZV01000002.1"/>
</dbReference>